<sequence>MGCVVSAKLGNESLEENETFDYTTIFANPSTTNHHHLVSLTSTSYGILSSGSRREVPSSNPAEPTEVMETINIWELMDGLEEESPKACHDVKAEFDNVGTLENNSQVLGVNRNVKSLGAGSPMGGRKFGFGKENERPKQGFESVKPAGVVPVSSLKERSFVGRDIIQRKSPTDEPIADNGFTKGHVAENVGMETVCQKQVSKKISHGPLKDLRIDSPVRFSYDSFKDCTGTSPVYSFKDCDGASPLHSFKDCNGTSPTSTIKYCNGTSPLCSFKDCIGTSPLWSLKDWNGTSPMYSFKDCAGTSPLFDPELLASFETSLDNFEEDLKDSWGDVLENKDSLENYEEKCPPGGQNAVVLYTTTLRGIRKTFEDCNSVRCVLESYGICISERDVSMHMPFRNELEQLMGRIVPVPRLFIKGRYIGGAEEVLRLHEEDKFGGLLEGIPADTLGKVCDGCGGVRFVPCLECSGSCKLVDEDNSVVRCPDCNENGLIQCPICC</sequence>
<evidence type="ECO:0000313" key="2">
    <source>
        <dbReference type="EMBL" id="ABK24666.1"/>
    </source>
</evidence>
<dbReference type="Pfam" id="PF23733">
    <property type="entry name" value="GRXCR1-2_C"/>
    <property type="match status" value="1"/>
</dbReference>
<dbReference type="EMBL" id="EF085359">
    <property type="protein sequence ID" value="ABK24666.1"/>
    <property type="molecule type" value="mRNA"/>
</dbReference>
<dbReference type="SUPFAM" id="SSF52833">
    <property type="entry name" value="Thioredoxin-like"/>
    <property type="match status" value="1"/>
</dbReference>
<dbReference type="PROSITE" id="PS51354">
    <property type="entry name" value="GLUTAREDOXIN_2"/>
    <property type="match status" value="1"/>
</dbReference>
<dbReference type="InterPro" id="IPR036249">
    <property type="entry name" value="Thioredoxin-like_sf"/>
</dbReference>
<evidence type="ECO:0000259" key="1">
    <source>
        <dbReference type="Pfam" id="PF00462"/>
    </source>
</evidence>
<dbReference type="PANTHER" id="PTHR45669">
    <property type="entry name" value="GLUTAREDOXIN DOMAIN-CONTAINING CYSTEINE-RICH PROTEIN CG12206-RELATED"/>
    <property type="match status" value="1"/>
</dbReference>
<dbReference type="CDD" id="cd03031">
    <property type="entry name" value="GRX_GRX_like"/>
    <property type="match status" value="1"/>
</dbReference>
<dbReference type="Gene3D" id="3.40.30.10">
    <property type="entry name" value="Glutaredoxin"/>
    <property type="match status" value="1"/>
</dbReference>
<feature type="domain" description="Glutaredoxin" evidence="1">
    <location>
        <begin position="355"/>
        <end position="421"/>
    </location>
</feature>
<accession>A9NVK5</accession>
<name>A9NVK5_PICSI</name>
<dbReference type="AlphaFoldDB" id="A9NVK5"/>
<dbReference type="Pfam" id="PF00462">
    <property type="entry name" value="Glutaredoxin"/>
    <property type="match status" value="1"/>
</dbReference>
<dbReference type="PANTHER" id="PTHR45669:SF22">
    <property type="entry name" value="GLUTAREDOXIN DOMAIN-CONTAINING CYSTEINE-RICH PROTEIN CG12206-RELATED"/>
    <property type="match status" value="1"/>
</dbReference>
<organism evidence="2">
    <name type="scientific">Picea sitchensis</name>
    <name type="common">Sitka spruce</name>
    <name type="synonym">Pinus sitchensis</name>
    <dbReference type="NCBI Taxonomy" id="3332"/>
    <lineage>
        <taxon>Eukaryota</taxon>
        <taxon>Viridiplantae</taxon>
        <taxon>Streptophyta</taxon>
        <taxon>Embryophyta</taxon>
        <taxon>Tracheophyta</taxon>
        <taxon>Spermatophyta</taxon>
        <taxon>Pinopsida</taxon>
        <taxon>Pinidae</taxon>
        <taxon>Conifers I</taxon>
        <taxon>Pinales</taxon>
        <taxon>Pinaceae</taxon>
        <taxon>Picea</taxon>
    </lineage>
</organism>
<dbReference type="InterPro" id="IPR002109">
    <property type="entry name" value="Glutaredoxin"/>
</dbReference>
<proteinExistence type="evidence at transcript level"/>
<reference evidence="2" key="1">
    <citation type="journal article" date="2008" name="BMC Genomics">
        <title>A conifer genomics resource of 200,000 spruce (Picea spp.) ESTs and 6,464 high-quality, sequence-finished full-length cDNAs for Sitka spruce (Picea sitchensis).</title>
        <authorList>
            <person name="Ralph S.G."/>
            <person name="Chun H.J."/>
            <person name="Kolosova N."/>
            <person name="Cooper D."/>
            <person name="Oddy C."/>
            <person name="Ritland C.E."/>
            <person name="Kirkpatrick R."/>
            <person name="Moore R."/>
            <person name="Barber S."/>
            <person name="Holt R.A."/>
            <person name="Jones S.J."/>
            <person name="Marra M.A."/>
            <person name="Douglas C.J."/>
            <person name="Ritland K."/>
            <person name="Bohlmann J."/>
        </authorList>
    </citation>
    <scope>NUCLEOTIDE SEQUENCE</scope>
    <source>
        <tissue evidence="2">Bark</tissue>
    </source>
</reference>
<protein>
    <recommendedName>
        <fullName evidence="1">Glutaredoxin domain-containing protein</fullName>
    </recommendedName>
</protein>